<dbReference type="SUPFAM" id="SSF55785">
    <property type="entry name" value="PYP-like sensor domain (PAS domain)"/>
    <property type="match status" value="1"/>
</dbReference>
<dbReference type="GO" id="GO:0005524">
    <property type="term" value="F:ATP binding"/>
    <property type="evidence" value="ECO:0007669"/>
    <property type="project" value="UniProtKB-KW"/>
</dbReference>
<dbReference type="InterPro" id="IPR058031">
    <property type="entry name" value="AAA_lid_NorR"/>
</dbReference>
<dbReference type="InterPro" id="IPR025944">
    <property type="entry name" value="Sigma_54_int_dom_CS"/>
</dbReference>
<dbReference type="FunFam" id="3.40.50.300:FF:000006">
    <property type="entry name" value="DNA-binding transcriptional regulator NtrC"/>
    <property type="match status" value="1"/>
</dbReference>
<dbReference type="InterPro" id="IPR009057">
    <property type="entry name" value="Homeodomain-like_sf"/>
</dbReference>
<evidence type="ECO:0000256" key="2">
    <source>
        <dbReference type="ARBA" id="ARBA00022840"/>
    </source>
</evidence>
<dbReference type="InterPro" id="IPR013656">
    <property type="entry name" value="PAS_4"/>
</dbReference>
<keyword evidence="5" id="KW-0804">Transcription</keyword>
<dbReference type="Proteomes" id="UP000184010">
    <property type="component" value="Unassembled WGS sequence"/>
</dbReference>
<dbReference type="PROSITE" id="PS00688">
    <property type="entry name" value="SIGMA54_INTERACT_3"/>
    <property type="match status" value="1"/>
</dbReference>
<sequence>MKVDSELARLIIEQMDGVAITDKEGRYIYVNDKWVKRMNKQPEEVLGKYVKEIYPQTKIDLVLKTRRPIIGEIFYNNEIEKDPVGIINYLPVFKDNELFAGLIFAIFEDMKVALEFKKKVEHLSRELEYFKEELRKIRGSRYTVDNIIGNSKAVLHLKEQIYQAARSTSTVLIEGETGTGKELVAHAIHDSGQRNVYNFIKINCAAIPEDLLESEFFGYEEGAFTGAKKGGRKGKFEMAHNGSLFLDEVNQMPLVLQPKLLRVLQEKEIERIGGHGSIPVNVRVIAASNVSLERLVQEKKFRSDLFYRLNVVRISIPPLRERKEDIPLLAQELLKRLNFQLGLNVKEISSEVMELLVSYNWPGNIRELQNVLERAMNIAWGEVLEISHFSWFRDHQGGASRNLRKDVVVGESLREKKTQTEKEAVEEALKICQGNKAQAARLLNISRTSFYKKLKKYSLF</sequence>
<dbReference type="Pfam" id="PF00158">
    <property type="entry name" value="Sigma54_activat"/>
    <property type="match status" value="1"/>
</dbReference>
<evidence type="ECO:0000256" key="4">
    <source>
        <dbReference type="ARBA" id="ARBA00023125"/>
    </source>
</evidence>
<proteinExistence type="predicted"/>
<evidence type="ECO:0000256" key="1">
    <source>
        <dbReference type="ARBA" id="ARBA00022741"/>
    </source>
</evidence>
<dbReference type="PROSITE" id="PS00675">
    <property type="entry name" value="SIGMA54_INTERACT_1"/>
    <property type="match status" value="1"/>
</dbReference>
<dbReference type="SUPFAM" id="SSF46689">
    <property type="entry name" value="Homeodomain-like"/>
    <property type="match status" value="1"/>
</dbReference>
<dbReference type="Gene3D" id="1.10.10.60">
    <property type="entry name" value="Homeodomain-like"/>
    <property type="match status" value="1"/>
</dbReference>
<dbReference type="GO" id="GO:0006355">
    <property type="term" value="P:regulation of DNA-templated transcription"/>
    <property type="evidence" value="ECO:0007669"/>
    <property type="project" value="InterPro"/>
</dbReference>
<dbReference type="InterPro" id="IPR002197">
    <property type="entry name" value="HTH_Fis"/>
</dbReference>
<evidence type="ECO:0000256" key="3">
    <source>
        <dbReference type="ARBA" id="ARBA00023015"/>
    </source>
</evidence>
<dbReference type="InterPro" id="IPR003593">
    <property type="entry name" value="AAA+_ATPase"/>
</dbReference>
<dbReference type="Gene3D" id="1.10.8.60">
    <property type="match status" value="1"/>
</dbReference>
<organism evidence="8 9">
    <name type="scientific">Desulfitobacterium chlororespirans DSM 11544</name>
    <dbReference type="NCBI Taxonomy" id="1121395"/>
    <lineage>
        <taxon>Bacteria</taxon>
        <taxon>Bacillati</taxon>
        <taxon>Bacillota</taxon>
        <taxon>Clostridia</taxon>
        <taxon>Eubacteriales</taxon>
        <taxon>Desulfitobacteriaceae</taxon>
        <taxon>Desulfitobacterium</taxon>
    </lineage>
</organism>
<dbReference type="PROSITE" id="PS50112">
    <property type="entry name" value="PAS"/>
    <property type="match status" value="1"/>
</dbReference>
<gene>
    <name evidence="8" type="ORF">SAMN02745215_01287</name>
</gene>
<dbReference type="GO" id="GO:0043565">
    <property type="term" value="F:sequence-specific DNA binding"/>
    <property type="evidence" value="ECO:0007669"/>
    <property type="project" value="InterPro"/>
</dbReference>
<keyword evidence="4 8" id="KW-0238">DNA-binding</keyword>
<feature type="domain" description="Sigma-54 factor interaction" evidence="6">
    <location>
        <begin position="147"/>
        <end position="377"/>
    </location>
</feature>
<dbReference type="CDD" id="cd00130">
    <property type="entry name" value="PAS"/>
    <property type="match status" value="1"/>
</dbReference>
<dbReference type="InterPro" id="IPR000014">
    <property type="entry name" value="PAS"/>
</dbReference>
<name>A0A1M7SXK8_9FIRM</name>
<dbReference type="AlphaFoldDB" id="A0A1M7SXK8"/>
<dbReference type="InterPro" id="IPR025662">
    <property type="entry name" value="Sigma_54_int_dom_ATP-bd_1"/>
</dbReference>
<dbReference type="PROSITE" id="PS50045">
    <property type="entry name" value="SIGMA54_INTERACT_4"/>
    <property type="match status" value="1"/>
</dbReference>
<evidence type="ECO:0000313" key="9">
    <source>
        <dbReference type="Proteomes" id="UP000184010"/>
    </source>
</evidence>
<dbReference type="CDD" id="cd00009">
    <property type="entry name" value="AAA"/>
    <property type="match status" value="1"/>
</dbReference>
<dbReference type="InterPro" id="IPR002078">
    <property type="entry name" value="Sigma_54_int"/>
</dbReference>
<keyword evidence="2" id="KW-0067">ATP-binding</keyword>
<reference evidence="9" key="1">
    <citation type="submission" date="2016-12" db="EMBL/GenBank/DDBJ databases">
        <authorList>
            <person name="Varghese N."/>
            <person name="Submissions S."/>
        </authorList>
    </citation>
    <scope>NUCLEOTIDE SEQUENCE [LARGE SCALE GENOMIC DNA]</scope>
    <source>
        <strain evidence="9">DSM 11544</strain>
    </source>
</reference>
<dbReference type="Pfam" id="PF08448">
    <property type="entry name" value="PAS_4"/>
    <property type="match status" value="1"/>
</dbReference>
<dbReference type="InterPro" id="IPR027417">
    <property type="entry name" value="P-loop_NTPase"/>
</dbReference>
<dbReference type="SMART" id="SM00382">
    <property type="entry name" value="AAA"/>
    <property type="match status" value="1"/>
</dbReference>
<dbReference type="SMART" id="SM00091">
    <property type="entry name" value="PAS"/>
    <property type="match status" value="1"/>
</dbReference>
<evidence type="ECO:0000259" key="6">
    <source>
        <dbReference type="PROSITE" id="PS50045"/>
    </source>
</evidence>
<dbReference type="PROSITE" id="PS00676">
    <property type="entry name" value="SIGMA54_INTERACT_2"/>
    <property type="match status" value="1"/>
</dbReference>
<dbReference type="PRINTS" id="PR01590">
    <property type="entry name" value="HTHFIS"/>
</dbReference>
<feature type="domain" description="PAS" evidence="7">
    <location>
        <begin position="3"/>
        <end position="48"/>
    </location>
</feature>
<protein>
    <submittedName>
        <fullName evidence="8">Transcriptional regulator containing PAS, AAA-type ATPase, and DNA-binding Fis domains</fullName>
    </submittedName>
</protein>
<dbReference type="EMBL" id="FRDN01000005">
    <property type="protein sequence ID" value="SHN63253.1"/>
    <property type="molecule type" value="Genomic_DNA"/>
</dbReference>
<dbReference type="Gene3D" id="3.30.450.20">
    <property type="entry name" value="PAS domain"/>
    <property type="match status" value="1"/>
</dbReference>
<keyword evidence="3" id="KW-0805">Transcription regulation</keyword>
<evidence type="ECO:0000313" key="8">
    <source>
        <dbReference type="EMBL" id="SHN63253.1"/>
    </source>
</evidence>
<dbReference type="InterPro" id="IPR025943">
    <property type="entry name" value="Sigma_54_int_dom_ATP-bd_2"/>
</dbReference>
<accession>A0A1M7SXK8</accession>
<keyword evidence="9" id="KW-1185">Reference proteome</keyword>
<dbReference type="Pfam" id="PF25601">
    <property type="entry name" value="AAA_lid_14"/>
    <property type="match status" value="1"/>
</dbReference>
<keyword evidence="1" id="KW-0547">Nucleotide-binding</keyword>
<dbReference type="SUPFAM" id="SSF52540">
    <property type="entry name" value="P-loop containing nucleoside triphosphate hydrolases"/>
    <property type="match status" value="1"/>
</dbReference>
<evidence type="ECO:0000259" key="7">
    <source>
        <dbReference type="PROSITE" id="PS50112"/>
    </source>
</evidence>
<dbReference type="Gene3D" id="3.40.50.300">
    <property type="entry name" value="P-loop containing nucleotide triphosphate hydrolases"/>
    <property type="match status" value="1"/>
</dbReference>
<dbReference type="Pfam" id="PF02954">
    <property type="entry name" value="HTH_8"/>
    <property type="match status" value="1"/>
</dbReference>
<dbReference type="InterPro" id="IPR035965">
    <property type="entry name" value="PAS-like_dom_sf"/>
</dbReference>
<dbReference type="RefSeq" id="WP_072771834.1">
    <property type="nucleotide sequence ID" value="NZ_FRDN01000005.1"/>
</dbReference>
<evidence type="ECO:0000256" key="5">
    <source>
        <dbReference type="ARBA" id="ARBA00023163"/>
    </source>
</evidence>
<dbReference type="STRING" id="1121395.SAMN02745215_01287"/>
<dbReference type="PANTHER" id="PTHR32071">
    <property type="entry name" value="TRANSCRIPTIONAL REGULATORY PROTEIN"/>
    <property type="match status" value="1"/>
</dbReference>